<sequence>MPAEHDASYKLLFSAPELVRDLILGFVPDEWLHSLNYSTLEKMPGSYVSDDLRHRAQDVVWRVKVGPDWVYLYILIEFQAKVDAWMAVRMMSYVGLLYQDLIKAKQVLPDRKLPPVLPIVLYNGDAPWTAATNVQTLIPKVPGLVAQYLPSLEYLLIAENQYTPAGLARMRNLAAAMMRLQRPQSQGEVLGLIDSLKDWLADNPELTRVFAIWIRAVLLRRSGNAMALPKVQDLKELEMTLATRFEEWAQQHEQRGIEKGRTEGRQEGRQEGRMQGRVEGEARLLQRLLVARFGPLSQQTLAALQSADSQQLETWTDRLLSARTLAEVFGLGDAG</sequence>
<keyword evidence="4" id="KW-1185">Reference proteome</keyword>
<dbReference type="RefSeq" id="WP_106684798.1">
    <property type="nucleotide sequence ID" value="NZ_CP027667.1"/>
</dbReference>
<accession>A0A2R3QF74</accession>
<evidence type="ECO:0000313" key="4">
    <source>
        <dbReference type="Proteomes" id="UP000237925"/>
    </source>
</evidence>
<evidence type="ECO:0000313" key="3">
    <source>
        <dbReference type="EMBL" id="AVO50347.1"/>
    </source>
</evidence>
<protein>
    <submittedName>
        <fullName evidence="3">Transposase</fullName>
    </submittedName>
</protein>
<evidence type="ECO:0000259" key="2">
    <source>
        <dbReference type="Pfam" id="PF04754"/>
    </source>
</evidence>
<dbReference type="InterPro" id="IPR006842">
    <property type="entry name" value="Transposase_31"/>
</dbReference>
<dbReference type="PANTHER" id="PTHR34611">
    <property type="match status" value="1"/>
</dbReference>
<reference evidence="3 4" key="1">
    <citation type="submission" date="2018-03" db="EMBL/GenBank/DDBJ databases">
        <title>Genome sequencing of Melaminivora sp.</title>
        <authorList>
            <person name="Kim S.-J."/>
            <person name="Heo J."/>
            <person name="Ahn J.-H."/>
            <person name="Kwon S.-W."/>
        </authorList>
    </citation>
    <scope>NUCLEOTIDE SEQUENCE [LARGE SCALE GENOMIC DNA]</scope>
    <source>
        <strain evidence="3 4">SC2-9</strain>
    </source>
</reference>
<dbReference type="InterPro" id="IPR051699">
    <property type="entry name" value="Rpn/YhgA-like_nuclease"/>
</dbReference>
<dbReference type="PANTHER" id="PTHR34611:SF2">
    <property type="entry name" value="INACTIVE RECOMBINATION-PROMOTING NUCLEASE-LIKE PROTEIN RPNE-RELATED"/>
    <property type="match status" value="1"/>
</dbReference>
<dbReference type="KEGG" id="mela:C6568_14690"/>
<dbReference type="OrthoDB" id="932587at2"/>
<gene>
    <name evidence="3" type="ORF">C6568_14690</name>
</gene>
<proteinExistence type="predicted"/>
<organism evidence="3 4">
    <name type="scientific">Melaminivora suipulveris</name>
    <dbReference type="NCBI Taxonomy" id="2109913"/>
    <lineage>
        <taxon>Bacteria</taxon>
        <taxon>Pseudomonadati</taxon>
        <taxon>Pseudomonadota</taxon>
        <taxon>Betaproteobacteria</taxon>
        <taxon>Burkholderiales</taxon>
        <taxon>Comamonadaceae</taxon>
        <taxon>Melaminivora</taxon>
    </lineage>
</organism>
<dbReference type="AlphaFoldDB" id="A0A2R3QF74"/>
<evidence type="ECO:0000256" key="1">
    <source>
        <dbReference type="SAM" id="MobiDB-lite"/>
    </source>
</evidence>
<feature type="domain" description="Transposase (putative) YhgA-like" evidence="2">
    <location>
        <begin position="4"/>
        <end position="203"/>
    </location>
</feature>
<dbReference type="Pfam" id="PF04754">
    <property type="entry name" value="Transposase_31"/>
    <property type="match status" value="1"/>
</dbReference>
<name>A0A2R3QF74_9BURK</name>
<dbReference type="EMBL" id="CP027667">
    <property type="protein sequence ID" value="AVO50347.1"/>
    <property type="molecule type" value="Genomic_DNA"/>
</dbReference>
<dbReference type="Proteomes" id="UP000237925">
    <property type="component" value="Chromosome"/>
</dbReference>
<feature type="region of interest" description="Disordered" evidence="1">
    <location>
        <begin position="252"/>
        <end position="277"/>
    </location>
</feature>